<keyword evidence="1" id="KW-0812">Transmembrane</keyword>
<feature type="transmembrane region" description="Helical" evidence="1">
    <location>
        <begin position="34"/>
        <end position="55"/>
    </location>
</feature>
<gene>
    <name evidence="2" type="ORF">K450DRAFT_235996</name>
</gene>
<sequence length="131" mass="15172">MGSAYASYGKLFASPTALRRSPVIQWTIRSMDGLVSYLPIELLAMWGKIVLIYLVKFAPPPLHRGLSFWNLDLLAWQGCLVRSHGRTEPIRINYQREMNPYDMGLRISLFSVNPFVYAMRRQSFDMLRSLE</sequence>
<keyword evidence="3" id="KW-1185">Reference proteome</keyword>
<comment type="caution">
    <text evidence="2">The sequence shown here is derived from an EMBL/GenBank/DDBJ whole genome shotgun (WGS) entry which is preliminary data.</text>
</comment>
<evidence type="ECO:0000256" key="1">
    <source>
        <dbReference type="SAM" id="Phobius"/>
    </source>
</evidence>
<keyword evidence="1" id="KW-1133">Transmembrane helix</keyword>
<name>A0AAD5ECC0_UMBRA</name>
<dbReference type="Proteomes" id="UP001206595">
    <property type="component" value="Unassembled WGS sequence"/>
</dbReference>
<reference evidence="2" key="2">
    <citation type="journal article" date="2022" name="Proc. Natl. Acad. Sci. U.S.A.">
        <title>Diploid-dominant life cycles characterize the early evolution of Fungi.</title>
        <authorList>
            <person name="Amses K.R."/>
            <person name="Simmons D.R."/>
            <person name="Longcore J.E."/>
            <person name="Mondo S.J."/>
            <person name="Seto K."/>
            <person name="Jeronimo G.H."/>
            <person name="Bonds A.E."/>
            <person name="Quandt C.A."/>
            <person name="Davis W.J."/>
            <person name="Chang Y."/>
            <person name="Federici B.A."/>
            <person name="Kuo A."/>
            <person name="LaButti K."/>
            <person name="Pangilinan J."/>
            <person name="Andreopoulos W."/>
            <person name="Tritt A."/>
            <person name="Riley R."/>
            <person name="Hundley H."/>
            <person name="Johnson J."/>
            <person name="Lipzen A."/>
            <person name="Barry K."/>
            <person name="Lang B.F."/>
            <person name="Cuomo C.A."/>
            <person name="Buchler N.E."/>
            <person name="Grigoriev I.V."/>
            <person name="Spatafora J.W."/>
            <person name="Stajich J.E."/>
            <person name="James T.Y."/>
        </authorList>
    </citation>
    <scope>NUCLEOTIDE SEQUENCE</scope>
    <source>
        <strain evidence="2">AG</strain>
    </source>
</reference>
<proteinExistence type="predicted"/>
<dbReference type="EMBL" id="MU620910">
    <property type="protein sequence ID" value="KAI8580792.1"/>
    <property type="molecule type" value="Genomic_DNA"/>
</dbReference>
<evidence type="ECO:0000313" key="2">
    <source>
        <dbReference type="EMBL" id="KAI8580792.1"/>
    </source>
</evidence>
<dbReference type="AlphaFoldDB" id="A0AAD5ECC0"/>
<evidence type="ECO:0000313" key="3">
    <source>
        <dbReference type="Proteomes" id="UP001206595"/>
    </source>
</evidence>
<dbReference type="RefSeq" id="XP_051445796.1">
    <property type="nucleotide sequence ID" value="XM_051588184.1"/>
</dbReference>
<accession>A0AAD5ECC0</accession>
<dbReference type="GeneID" id="75913529"/>
<protein>
    <submittedName>
        <fullName evidence="2">Uncharacterized protein</fullName>
    </submittedName>
</protein>
<reference evidence="2" key="1">
    <citation type="submission" date="2021-06" db="EMBL/GenBank/DDBJ databases">
        <authorList>
            <consortium name="DOE Joint Genome Institute"/>
            <person name="Mondo S.J."/>
            <person name="Amses K.R."/>
            <person name="Simmons D.R."/>
            <person name="Longcore J.E."/>
            <person name="Seto K."/>
            <person name="Alves G.H."/>
            <person name="Bonds A.E."/>
            <person name="Quandt C.A."/>
            <person name="Davis W.J."/>
            <person name="Chang Y."/>
            <person name="Letcher P.M."/>
            <person name="Powell M.J."/>
            <person name="Kuo A."/>
            <person name="Labutti K."/>
            <person name="Pangilinan J."/>
            <person name="Andreopoulos W."/>
            <person name="Tritt A."/>
            <person name="Riley R."/>
            <person name="Hundley H."/>
            <person name="Johnson J."/>
            <person name="Lipzen A."/>
            <person name="Barry K."/>
            <person name="Berbee M.L."/>
            <person name="Buchler N.E."/>
            <person name="Grigoriev I.V."/>
            <person name="Spatafora J.W."/>
            <person name="Stajich J.E."/>
            <person name="James T.Y."/>
        </authorList>
    </citation>
    <scope>NUCLEOTIDE SEQUENCE</scope>
    <source>
        <strain evidence="2">AG</strain>
    </source>
</reference>
<organism evidence="2 3">
    <name type="scientific">Umbelopsis ramanniana AG</name>
    <dbReference type="NCBI Taxonomy" id="1314678"/>
    <lineage>
        <taxon>Eukaryota</taxon>
        <taxon>Fungi</taxon>
        <taxon>Fungi incertae sedis</taxon>
        <taxon>Mucoromycota</taxon>
        <taxon>Mucoromycotina</taxon>
        <taxon>Umbelopsidomycetes</taxon>
        <taxon>Umbelopsidales</taxon>
        <taxon>Umbelopsidaceae</taxon>
        <taxon>Umbelopsis</taxon>
    </lineage>
</organism>
<keyword evidence="1" id="KW-0472">Membrane</keyword>